<protein>
    <submittedName>
        <fullName evidence="1">Uncharacterized protein</fullName>
    </submittedName>
</protein>
<name>A0ACB8T3C5_9AGAM</name>
<reference evidence="1" key="1">
    <citation type="submission" date="2021-03" db="EMBL/GenBank/DDBJ databases">
        <authorList>
            <consortium name="DOE Joint Genome Institute"/>
            <person name="Ahrendt S."/>
            <person name="Looney B.P."/>
            <person name="Miyauchi S."/>
            <person name="Morin E."/>
            <person name="Drula E."/>
            <person name="Courty P.E."/>
            <person name="Chicoki N."/>
            <person name="Fauchery L."/>
            <person name="Kohler A."/>
            <person name="Kuo A."/>
            <person name="Labutti K."/>
            <person name="Pangilinan J."/>
            <person name="Lipzen A."/>
            <person name="Riley R."/>
            <person name="Andreopoulos W."/>
            <person name="He G."/>
            <person name="Johnson J."/>
            <person name="Barry K.W."/>
            <person name="Grigoriev I.V."/>
            <person name="Nagy L."/>
            <person name="Hibbett D."/>
            <person name="Henrissat B."/>
            <person name="Matheny P.B."/>
            <person name="Labbe J."/>
            <person name="Martin F."/>
        </authorList>
    </citation>
    <scope>NUCLEOTIDE SEQUENCE</scope>
    <source>
        <strain evidence="1">HHB10654</strain>
    </source>
</reference>
<evidence type="ECO:0000313" key="1">
    <source>
        <dbReference type="EMBL" id="KAI0062651.1"/>
    </source>
</evidence>
<proteinExistence type="predicted"/>
<gene>
    <name evidence="1" type="ORF">BV25DRAFT_1825157</name>
</gene>
<dbReference type="EMBL" id="MU277206">
    <property type="protein sequence ID" value="KAI0062651.1"/>
    <property type="molecule type" value="Genomic_DNA"/>
</dbReference>
<accession>A0ACB8T3C5</accession>
<comment type="caution">
    <text evidence="1">The sequence shown here is derived from an EMBL/GenBank/DDBJ whole genome shotgun (WGS) entry which is preliminary data.</text>
</comment>
<keyword evidence="2" id="KW-1185">Reference proteome</keyword>
<reference evidence="1" key="2">
    <citation type="journal article" date="2022" name="New Phytol.">
        <title>Evolutionary transition to the ectomycorrhizal habit in the genomes of a hyperdiverse lineage of mushroom-forming fungi.</title>
        <authorList>
            <person name="Looney B."/>
            <person name="Miyauchi S."/>
            <person name="Morin E."/>
            <person name="Drula E."/>
            <person name="Courty P.E."/>
            <person name="Kohler A."/>
            <person name="Kuo A."/>
            <person name="LaButti K."/>
            <person name="Pangilinan J."/>
            <person name="Lipzen A."/>
            <person name="Riley R."/>
            <person name="Andreopoulos W."/>
            <person name="He G."/>
            <person name="Johnson J."/>
            <person name="Nolan M."/>
            <person name="Tritt A."/>
            <person name="Barry K.W."/>
            <person name="Grigoriev I.V."/>
            <person name="Nagy L.G."/>
            <person name="Hibbett D."/>
            <person name="Henrissat B."/>
            <person name="Matheny P.B."/>
            <person name="Labbe J."/>
            <person name="Martin F.M."/>
        </authorList>
    </citation>
    <scope>NUCLEOTIDE SEQUENCE</scope>
    <source>
        <strain evidence="1">HHB10654</strain>
    </source>
</reference>
<sequence>MGAHHGPLPFSHHCFLLRPPFFILNITFSLSFFHLLGRRSPSPRSIHRSPPRNRQVDRGYPSPQSEAPPPLPLTRPPPRQSRASSPPPRPRASDATRRHDPYAPNDDLPQRRVRERTSAEFDSDHDVKRRRTDVRSGDSAPARRAPMETDGYIPRETSTTSTSPRSMINQADQNRTFFTLDIRPRRHTSYRILSLRTSRRPQAIAPSSPKRSLPGNGHSPFRLASGARSSRGFSEDIAAYRAAAQV</sequence>
<organism evidence="1 2">
    <name type="scientific">Artomyces pyxidatus</name>
    <dbReference type="NCBI Taxonomy" id="48021"/>
    <lineage>
        <taxon>Eukaryota</taxon>
        <taxon>Fungi</taxon>
        <taxon>Dikarya</taxon>
        <taxon>Basidiomycota</taxon>
        <taxon>Agaricomycotina</taxon>
        <taxon>Agaricomycetes</taxon>
        <taxon>Russulales</taxon>
        <taxon>Auriscalpiaceae</taxon>
        <taxon>Artomyces</taxon>
    </lineage>
</organism>
<dbReference type="Proteomes" id="UP000814140">
    <property type="component" value="Unassembled WGS sequence"/>
</dbReference>
<evidence type="ECO:0000313" key="2">
    <source>
        <dbReference type="Proteomes" id="UP000814140"/>
    </source>
</evidence>